<organism evidence="1 2">
    <name type="scientific">Scutellospora calospora</name>
    <dbReference type="NCBI Taxonomy" id="85575"/>
    <lineage>
        <taxon>Eukaryota</taxon>
        <taxon>Fungi</taxon>
        <taxon>Fungi incertae sedis</taxon>
        <taxon>Mucoromycota</taxon>
        <taxon>Glomeromycotina</taxon>
        <taxon>Glomeromycetes</taxon>
        <taxon>Diversisporales</taxon>
        <taxon>Gigasporaceae</taxon>
        <taxon>Scutellospora</taxon>
    </lineage>
</organism>
<proteinExistence type="predicted"/>
<dbReference type="Proteomes" id="UP000789860">
    <property type="component" value="Unassembled WGS sequence"/>
</dbReference>
<reference evidence="1" key="1">
    <citation type="submission" date="2021-06" db="EMBL/GenBank/DDBJ databases">
        <authorList>
            <person name="Kallberg Y."/>
            <person name="Tangrot J."/>
            <person name="Rosling A."/>
        </authorList>
    </citation>
    <scope>NUCLEOTIDE SEQUENCE</scope>
    <source>
        <strain evidence="1">AU212A</strain>
    </source>
</reference>
<feature type="non-terminal residue" evidence="1">
    <location>
        <position position="427"/>
    </location>
</feature>
<sequence length="427" mass="48357">MSDSDFSLSTTKQPAKRARTKRIQIDSDSDDVFDFEINNTDSDYAPSTSKAKKQPAKKRKVTKKTPIDIDSSDNDISDNNYTQSTSKGKKQPAKTRKVTKKTPIDIDGSDNDISDNNFTQSTSKGKKQPVKRAKATEITQMDIDGSDNDISDVAEASSSKMNNTSHSGKTVEEIYQKKTQIEHVLLRPDTYIGSVESVTEKLWIYDSETDSMVYKDVTIVPGLYKIVDEILVNAADNKIRDPSMNTIKVRIDKEQNLISIYNNGKGIPIEMHKEENVYVPELIFGHLLTSSNYNDSEKKVTGGRNGYGAKLTNIFSTEFIVETTDTTVKKKYRQIFKKNMSIKENPKLTSYSKKEEYTEITFKPDLEKFGLSELTDDIIGLLKKRVFDMAGCCKNVKVILNDERIKIRNFKEYIQKYLPPPNTSEDS</sequence>
<keyword evidence="2" id="KW-1185">Reference proteome</keyword>
<name>A0ACA9NH83_9GLOM</name>
<dbReference type="EMBL" id="CAJVPM010024835">
    <property type="protein sequence ID" value="CAG8655362.1"/>
    <property type="molecule type" value="Genomic_DNA"/>
</dbReference>
<accession>A0ACA9NH83</accession>
<comment type="caution">
    <text evidence="1">The sequence shown here is derived from an EMBL/GenBank/DDBJ whole genome shotgun (WGS) entry which is preliminary data.</text>
</comment>
<protein>
    <submittedName>
        <fullName evidence="1">8618_t:CDS:1</fullName>
    </submittedName>
</protein>
<gene>
    <name evidence="1" type="ORF">SCALOS_LOCUS8819</name>
</gene>
<evidence type="ECO:0000313" key="2">
    <source>
        <dbReference type="Proteomes" id="UP000789860"/>
    </source>
</evidence>
<evidence type="ECO:0000313" key="1">
    <source>
        <dbReference type="EMBL" id="CAG8655362.1"/>
    </source>
</evidence>